<dbReference type="EMBL" id="JACGWJ010000009">
    <property type="protein sequence ID" value="KAL0400181.1"/>
    <property type="molecule type" value="Genomic_DNA"/>
</dbReference>
<organism evidence="1">
    <name type="scientific">Sesamum radiatum</name>
    <name type="common">Black benniseed</name>
    <dbReference type="NCBI Taxonomy" id="300843"/>
    <lineage>
        <taxon>Eukaryota</taxon>
        <taxon>Viridiplantae</taxon>
        <taxon>Streptophyta</taxon>
        <taxon>Embryophyta</taxon>
        <taxon>Tracheophyta</taxon>
        <taxon>Spermatophyta</taxon>
        <taxon>Magnoliopsida</taxon>
        <taxon>eudicotyledons</taxon>
        <taxon>Gunneridae</taxon>
        <taxon>Pentapetalae</taxon>
        <taxon>asterids</taxon>
        <taxon>lamiids</taxon>
        <taxon>Lamiales</taxon>
        <taxon>Pedaliaceae</taxon>
        <taxon>Sesamum</taxon>
    </lineage>
</organism>
<name>A0AAW2T8Z5_SESRA</name>
<comment type="caution">
    <text evidence="1">The sequence shown here is derived from an EMBL/GenBank/DDBJ whole genome shotgun (WGS) entry which is preliminary data.</text>
</comment>
<gene>
    <name evidence="1" type="ORF">Sradi_2361400</name>
</gene>
<dbReference type="AlphaFoldDB" id="A0AAW2T8Z5"/>
<accession>A0AAW2T8Z5</accession>
<protein>
    <submittedName>
        <fullName evidence="1">Uncharacterized protein</fullName>
    </submittedName>
</protein>
<reference evidence="1" key="1">
    <citation type="submission" date="2020-06" db="EMBL/GenBank/DDBJ databases">
        <authorList>
            <person name="Li T."/>
            <person name="Hu X."/>
            <person name="Zhang T."/>
            <person name="Song X."/>
            <person name="Zhang H."/>
            <person name="Dai N."/>
            <person name="Sheng W."/>
            <person name="Hou X."/>
            <person name="Wei L."/>
        </authorList>
    </citation>
    <scope>NUCLEOTIDE SEQUENCE</scope>
    <source>
        <strain evidence="1">G02</strain>
        <tissue evidence="1">Leaf</tissue>
    </source>
</reference>
<sequence>MSSVYRCKRAAFSKRAKCYTRSIVPSYPAIAGVREFIGRSSAITNSVKGLLASPPLGLLQSGTAHPEDPPGDILNGRASRQEILEEPMSGCLASGWSEGQG</sequence>
<evidence type="ECO:0000313" key="1">
    <source>
        <dbReference type="EMBL" id="KAL0400181.1"/>
    </source>
</evidence>
<proteinExistence type="predicted"/>
<reference evidence="1" key="2">
    <citation type="journal article" date="2024" name="Plant">
        <title>Genomic evolution and insights into agronomic trait innovations of Sesamum species.</title>
        <authorList>
            <person name="Miao H."/>
            <person name="Wang L."/>
            <person name="Qu L."/>
            <person name="Liu H."/>
            <person name="Sun Y."/>
            <person name="Le M."/>
            <person name="Wang Q."/>
            <person name="Wei S."/>
            <person name="Zheng Y."/>
            <person name="Lin W."/>
            <person name="Duan Y."/>
            <person name="Cao H."/>
            <person name="Xiong S."/>
            <person name="Wang X."/>
            <person name="Wei L."/>
            <person name="Li C."/>
            <person name="Ma Q."/>
            <person name="Ju M."/>
            <person name="Zhao R."/>
            <person name="Li G."/>
            <person name="Mu C."/>
            <person name="Tian Q."/>
            <person name="Mei H."/>
            <person name="Zhang T."/>
            <person name="Gao T."/>
            <person name="Zhang H."/>
        </authorList>
    </citation>
    <scope>NUCLEOTIDE SEQUENCE</scope>
    <source>
        <strain evidence="1">G02</strain>
    </source>
</reference>